<accession>A0A6I9S7T0</accession>
<dbReference type="RefSeq" id="XP_010938942.1">
    <property type="nucleotide sequence ID" value="XM_010940640.2"/>
</dbReference>
<protein>
    <submittedName>
        <fullName evidence="2">Uncharacterized protein LOC105057918</fullName>
    </submittedName>
</protein>
<keyword evidence="1" id="KW-1185">Reference proteome</keyword>
<dbReference type="InParanoid" id="A0A6I9S7T0"/>
<sequence length="126" mass="14296">MAAFPVGHSLHTTHNNPLRLSKPTPRAKFSLCCRSHLSSGPTGNSEEKIETKGGKNMEQKRWWRLLFELCGDAGKVGRELKKSLSPKQKGDWKDVVLMSFSFAVYVYISQKIVCAYCAWVTMNNRF</sequence>
<proteinExistence type="predicted"/>
<dbReference type="AlphaFoldDB" id="A0A6I9S7T0"/>
<evidence type="ECO:0000313" key="2">
    <source>
        <dbReference type="RefSeq" id="XP_010938942.1"/>
    </source>
</evidence>
<organism evidence="1 2">
    <name type="scientific">Elaeis guineensis var. tenera</name>
    <name type="common">Oil palm</name>
    <dbReference type="NCBI Taxonomy" id="51953"/>
    <lineage>
        <taxon>Eukaryota</taxon>
        <taxon>Viridiplantae</taxon>
        <taxon>Streptophyta</taxon>
        <taxon>Embryophyta</taxon>
        <taxon>Tracheophyta</taxon>
        <taxon>Spermatophyta</taxon>
        <taxon>Magnoliopsida</taxon>
        <taxon>Liliopsida</taxon>
        <taxon>Arecaceae</taxon>
        <taxon>Arecoideae</taxon>
        <taxon>Cocoseae</taxon>
        <taxon>Elaeidinae</taxon>
        <taxon>Elaeis</taxon>
    </lineage>
</organism>
<dbReference type="Proteomes" id="UP000504607">
    <property type="component" value="Chromosome 15"/>
</dbReference>
<reference evidence="2" key="1">
    <citation type="submission" date="2025-08" db="UniProtKB">
        <authorList>
            <consortium name="RefSeq"/>
        </authorList>
    </citation>
    <scope>IDENTIFICATION</scope>
</reference>
<dbReference type="OrthoDB" id="1938779at2759"/>
<evidence type="ECO:0000313" key="1">
    <source>
        <dbReference type="Proteomes" id="UP000504607"/>
    </source>
</evidence>
<name>A0A6I9S7T0_ELAGV</name>
<gene>
    <name evidence="2" type="primary">LOC105057918</name>
</gene>